<reference evidence="3" key="1">
    <citation type="journal article" date="2019" name="Int. J. Syst. Evol. Microbiol.">
        <title>The Global Catalogue of Microorganisms (GCM) 10K type strain sequencing project: providing services to taxonomists for standard genome sequencing and annotation.</title>
        <authorList>
            <consortium name="The Broad Institute Genomics Platform"/>
            <consortium name="The Broad Institute Genome Sequencing Center for Infectious Disease"/>
            <person name="Wu L."/>
            <person name="Ma J."/>
        </authorList>
    </citation>
    <scope>NUCLEOTIDE SEQUENCE [LARGE SCALE GENOMIC DNA]</scope>
    <source>
        <strain evidence="3">KCTC 62164</strain>
    </source>
</reference>
<dbReference type="EMBL" id="JBHRSL010000001">
    <property type="protein sequence ID" value="MFC3050357.1"/>
    <property type="molecule type" value="Genomic_DNA"/>
</dbReference>
<dbReference type="CDD" id="cd07313">
    <property type="entry name" value="terB_like_2"/>
    <property type="match status" value="1"/>
</dbReference>
<sequence length="149" mass="16128">MLRRVSQLLGFAEKEAGAPNDLALATAALLVQVSVADGDFSAEEHSRLEECLMAHFHLDATTVAGLVERAARDQADATCLYAFTRTIAHELDQQGRQDIVRLLWQVALVDDSLDNVEANVIAKIAGLLGVSTADRVRLRDEVKTSSTIA</sequence>
<dbReference type="Proteomes" id="UP001595444">
    <property type="component" value="Unassembled WGS sequence"/>
</dbReference>
<evidence type="ECO:0000313" key="2">
    <source>
        <dbReference type="EMBL" id="MFC3050357.1"/>
    </source>
</evidence>
<gene>
    <name evidence="2" type="ORF">ACFOKA_00410</name>
</gene>
<dbReference type="Pfam" id="PF05099">
    <property type="entry name" value="TerB"/>
    <property type="match status" value="1"/>
</dbReference>
<evidence type="ECO:0000313" key="3">
    <source>
        <dbReference type="Proteomes" id="UP001595444"/>
    </source>
</evidence>
<dbReference type="SUPFAM" id="SSF158682">
    <property type="entry name" value="TerB-like"/>
    <property type="match status" value="1"/>
</dbReference>
<name>A0ABV7CZV6_9PROT</name>
<accession>A0ABV7CZV6</accession>
<dbReference type="Gene3D" id="1.10.3680.10">
    <property type="entry name" value="TerB-like"/>
    <property type="match status" value="1"/>
</dbReference>
<protein>
    <submittedName>
        <fullName evidence="2">TerB family tellurite resistance protein</fullName>
    </submittedName>
</protein>
<dbReference type="InterPro" id="IPR029024">
    <property type="entry name" value="TerB-like"/>
</dbReference>
<keyword evidence="3" id="KW-1185">Reference proteome</keyword>
<evidence type="ECO:0000259" key="1">
    <source>
        <dbReference type="Pfam" id="PF05099"/>
    </source>
</evidence>
<comment type="caution">
    <text evidence="2">The sequence shown here is derived from an EMBL/GenBank/DDBJ whole genome shotgun (WGS) entry which is preliminary data.</text>
</comment>
<proteinExistence type="predicted"/>
<organism evidence="2 3">
    <name type="scientific">Kordiimonas pumila</name>
    <dbReference type="NCBI Taxonomy" id="2161677"/>
    <lineage>
        <taxon>Bacteria</taxon>
        <taxon>Pseudomonadati</taxon>
        <taxon>Pseudomonadota</taxon>
        <taxon>Alphaproteobacteria</taxon>
        <taxon>Kordiimonadales</taxon>
        <taxon>Kordiimonadaceae</taxon>
        <taxon>Kordiimonas</taxon>
    </lineage>
</organism>
<dbReference type="InterPro" id="IPR007791">
    <property type="entry name" value="DjlA_N"/>
</dbReference>
<dbReference type="RefSeq" id="WP_194214754.1">
    <property type="nucleotide sequence ID" value="NZ_CP061205.1"/>
</dbReference>
<feature type="domain" description="Co-chaperone DjlA N-terminal" evidence="1">
    <location>
        <begin position="24"/>
        <end position="139"/>
    </location>
</feature>